<keyword evidence="2" id="KW-0687">Ribonucleoprotein</keyword>
<evidence type="ECO:0000313" key="3">
    <source>
        <dbReference type="Proteomes" id="UP000190961"/>
    </source>
</evidence>
<dbReference type="PANTHER" id="PTHR43072">
    <property type="entry name" value="N-ACETYLTRANSFERASE"/>
    <property type="match status" value="1"/>
</dbReference>
<dbReference type="CDD" id="cd04301">
    <property type="entry name" value="NAT_SF"/>
    <property type="match status" value="1"/>
</dbReference>
<accession>A0A1T5MD43</accession>
<feature type="domain" description="N-acetyltransferase" evidence="1">
    <location>
        <begin position="4"/>
        <end position="156"/>
    </location>
</feature>
<protein>
    <submittedName>
        <fullName evidence="2">Ribosomal protein S18 acetylase RimI</fullName>
    </submittedName>
</protein>
<dbReference type="PROSITE" id="PS51186">
    <property type="entry name" value="GNAT"/>
    <property type="match status" value="1"/>
</dbReference>
<dbReference type="Pfam" id="PF00583">
    <property type="entry name" value="Acetyltransf_1"/>
    <property type="match status" value="1"/>
</dbReference>
<sequence>MEEITIRKATLEDLDVLLRFEQGVIEAERPFDSTIKNDPVRYYDIQAMIQASHVQLVVAEINHIVVGCGYARIENARPFLKHALHAYLGFMYVEPLYRGKGVNSKIIETLKQWAITRNITEMSLEVYYGNESAIRAYEKIGFIRHMIAMRMGLSDH</sequence>
<dbReference type="GO" id="GO:0005840">
    <property type="term" value="C:ribosome"/>
    <property type="evidence" value="ECO:0007669"/>
    <property type="project" value="UniProtKB-KW"/>
</dbReference>
<dbReference type="InterPro" id="IPR016181">
    <property type="entry name" value="Acyl_CoA_acyltransferase"/>
</dbReference>
<dbReference type="Gene3D" id="3.40.630.30">
    <property type="match status" value="1"/>
</dbReference>
<name>A0A1T5MD43_9BACT</name>
<gene>
    <name evidence="2" type="ORF">SAMN05660236_5075</name>
</gene>
<reference evidence="2 3" key="1">
    <citation type="submission" date="2017-02" db="EMBL/GenBank/DDBJ databases">
        <authorList>
            <person name="Peterson S.W."/>
        </authorList>
    </citation>
    <scope>NUCLEOTIDE SEQUENCE [LARGE SCALE GENOMIC DNA]</scope>
    <source>
        <strain evidence="2 3">DSM 25262</strain>
    </source>
</reference>
<dbReference type="Proteomes" id="UP000190961">
    <property type="component" value="Unassembled WGS sequence"/>
</dbReference>
<proteinExistence type="predicted"/>
<keyword evidence="2" id="KW-0689">Ribosomal protein</keyword>
<evidence type="ECO:0000259" key="1">
    <source>
        <dbReference type="PROSITE" id="PS51186"/>
    </source>
</evidence>
<dbReference type="OrthoDB" id="9803233at2"/>
<dbReference type="SUPFAM" id="SSF55729">
    <property type="entry name" value="Acyl-CoA N-acyltransferases (Nat)"/>
    <property type="match status" value="1"/>
</dbReference>
<dbReference type="EMBL" id="FUZU01000004">
    <property type="protein sequence ID" value="SKC86156.1"/>
    <property type="molecule type" value="Genomic_DNA"/>
</dbReference>
<organism evidence="2 3">
    <name type="scientific">Ohtaekwangia koreensis</name>
    <dbReference type="NCBI Taxonomy" id="688867"/>
    <lineage>
        <taxon>Bacteria</taxon>
        <taxon>Pseudomonadati</taxon>
        <taxon>Bacteroidota</taxon>
        <taxon>Cytophagia</taxon>
        <taxon>Cytophagales</taxon>
        <taxon>Fulvivirgaceae</taxon>
        <taxon>Ohtaekwangia</taxon>
    </lineage>
</organism>
<dbReference type="RefSeq" id="WP_079689575.1">
    <property type="nucleotide sequence ID" value="NZ_FUZU01000004.1"/>
</dbReference>
<dbReference type="STRING" id="688867.SAMN05660236_5075"/>
<dbReference type="AlphaFoldDB" id="A0A1T5MD43"/>
<dbReference type="GO" id="GO:0016747">
    <property type="term" value="F:acyltransferase activity, transferring groups other than amino-acyl groups"/>
    <property type="evidence" value="ECO:0007669"/>
    <property type="project" value="InterPro"/>
</dbReference>
<keyword evidence="3" id="KW-1185">Reference proteome</keyword>
<evidence type="ECO:0000313" key="2">
    <source>
        <dbReference type="EMBL" id="SKC86156.1"/>
    </source>
</evidence>
<dbReference type="InterPro" id="IPR000182">
    <property type="entry name" value="GNAT_dom"/>
</dbReference>